<sequence>MIVIGSRASKYATNNSIVADLRANTHFQCKSGVHLRCQHYDYNQVTTSSAMRNYIQSVKNPDLYSVQQLKNQIQLIHFYKQQKQLITADSFPRFLQLLRSLAIKQIQAKCFSNQLYVISDVTEPQYLFVSSIFDLEPVQILLGRPWNLMGYQDYENFKTNIHSNQTFNLKLLVPFQLEFKFLMNNLVHIKSEFANFFLNEKLILCDFAENKKSSLAFREVVENVRRNTYQFKMRKIWAIVKEADDFKWIERMCDQFVFQIADVQGAIVIFTGTTCEEIMEFVNEQRTYQ</sequence>
<name>A0AA86Q628_9EUKA</name>
<dbReference type="EMBL" id="CAXDID020000121">
    <property type="protein sequence ID" value="CAL6031925.1"/>
    <property type="molecule type" value="Genomic_DNA"/>
</dbReference>
<organism evidence="1">
    <name type="scientific">Hexamita inflata</name>
    <dbReference type="NCBI Taxonomy" id="28002"/>
    <lineage>
        <taxon>Eukaryota</taxon>
        <taxon>Metamonada</taxon>
        <taxon>Diplomonadida</taxon>
        <taxon>Hexamitidae</taxon>
        <taxon>Hexamitinae</taxon>
        <taxon>Hexamita</taxon>
    </lineage>
</organism>
<proteinExistence type="predicted"/>
<dbReference type="EMBL" id="CATOUU010000806">
    <property type="protein sequence ID" value="CAI9950032.1"/>
    <property type="molecule type" value="Genomic_DNA"/>
</dbReference>
<evidence type="ECO:0000313" key="3">
    <source>
        <dbReference type="Proteomes" id="UP001642409"/>
    </source>
</evidence>
<dbReference type="Proteomes" id="UP001642409">
    <property type="component" value="Unassembled WGS sequence"/>
</dbReference>
<accession>A0AA86Q628</accession>
<gene>
    <name evidence="2" type="ORF">HINF_LOCUS34237</name>
    <name evidence="1" type="ORF">HINF_LOCUS37677</name>
</gene>
<evidence type="ECO:0000313" key="2">
    <source>
        <dbReference type="EMBL" id="CAL6031925.1"/>
    </source>
</evidence>
<reference evidence="2 3" key="2">
    <citation type="submission" date="2024-07" db="EMBL/GenBank/DDBJ databases">
        <authorList>
            <person name="Akdeniz Z."/>
        </authorList>
    </citation>
    <scope>NUCLEOTIDE SEQUENCE [LARGE SCALE GENOMIC DNA]</scope>
</reference>
<evidence type="ECO:0000313" key="1">
    <source>
        <dbReference type="EMBL" id="CAI9950032.1"/>
    </source>
</evidence>
<dbReference type="AlphaFoldDB" id="A0AA86Q628"/>
<keyword evidence="3" id="KW-1185">Reference proteome</keyword>
<reference evidence="1" key="1">
    <citation type="submission" date="2023-06" db="EMBL/GenBank/DDBJ databases">
        <authorList>
            <person name="Kurt Z."/>
        </authorList>
    </citation>
    <scope>NUCLEOTIDE SEQUENCE</scope>
</reference>
<protein>
    <submittedName>
        <fullName evidence="2">Hypothetical_protein</fullName>
    </submittedName>
</protein>
<comment type="caution">
    <text evidence="1">The sequence shown here is derived from an EMBL/GenBank/DDBJ whole genome shotgun (WGS) entry which is preliminary data.</text>
</comment>